<evidence type="ECO:0000313" key="1">
    <source>
        <dbReference type="EMBL" id="GBP06061.1"/>
    </source>
</evidence>
<keyword evidence="2" id="KW-1185">Reference proteome</keyword>
<dbReference type="AlphaFoldDB" id="A0A4C1SYI1"/>
<sequence>MSIANLFIRIFGKTFFEKVSTEEGISKRKTKQDTGSKEDVEIETAKNPATFQKSATRSEEMCLPEQMVLVKSWLQAKLDVIEINCRDEVSNQQIKMRSRLGPELVIFDIDFSSTVRITNDRLSVRSQGSFNTIKANVCIFGGKWMYE</sequence>
<gene>
    <name evidence="1" type="ORF">EVAR_73893_1</name>
</gene>
<dbReference type="EMBL" id="BGZK01011243">
    <property type="protein sequence ID" value="GBP06061.1"/>
    <property type="molecule type" value="Genomic_DNA"/>
</dbReference>
<evidence type="ECO:0000313" key="2">
    <source>
        <dbReference type="Proteomes" id="UP000299102"/>
    </source>
</evidence>
<protein>
    <submittedName>
        <fullName evidence="1">Uncharacterized protein</fullName>
    </submittedName>
</protein>
<comment type="caution">
    <text evidence="1">The sequence shown here is derived from an EMBL/GenBank/DDBJ whole genome shotgun (WGS) entry which is preliminary data.</text>
</comment>
<name>A0A4C1SYI1_EUMVA</name>
<accession>A0A4C1SYI1</accession>
<feature type="non-terminal residue" evidence="1">
    <location>
        <position position="147"/>
    </location>
</feature>
<dbReference type="Proteomes" id="UP000299102">
    <property type="component" value="Unassembled WGS sequence"/>
</dbReference>
<reference evidence="1 2" key="1">
    <citation type="journal article" date="2019" name="Commun. Biol.">
        <title>The bagworm genome reveals a unique fibroin gene that provides high tensile strength.</title>
        <authorList>
            <person name="Kono N."/>
            <person name="Nakamura H."/>
            <person name="Ohtoshi R."/>
            <person name="Tomita M."/>
            <person name="Numata K."/>
            <person name="Arakawa K."/>
        </authorList>
    </citation>
    <scope>NUCLEOTIDE SEQUENCE [LARGE SCALE GENOMIC DNA]</scope>
</reference>
<organism evidence="1 2">
    <name type="scientific">Eumeta variegata</name>
    <name type="common">Bagworm moth</name>
    <name type="synonym">Eumeta japonica</name>
    <dbReference type="NCBI Taxonomy" id="151549"/>
    <lineage>
        <taxon>Eukaryota</taxon>
        <taxon>Metazoa</taxon>
        <taxon>Ecdysozoa</taxon>
        <taxon>Arthropoda</taxon>
        <taxon>Hexapoda</taxon>
        <taxon>Insecta</taxon>
        <taxon>Pterygota</taxon>
        <taxon>Neoptera</taxon>
        <taxon>Endopterygota</taxon>
        <taxon>Lepidoptera</taxon>
        <taxon>Glossata</taxon>
        <taxon>Ditrysia</taxon>
        <taxon>Tineoidea</taxon>
        <taxon>Psychidae</taxon>
        <taxon>Oiketicinae</taxon>
        <taxon>Eumeta</taxon>
    </lineage>
</organism>
<dbReference type="OrthoDB" id="258495at2759"/>
<dbReference type="STRING" id="151549.A0A4C1SYI1"/>
<proteinExistence type="predicted"/>